<dbReference type="STRING" id="1855912.LuPra_00508"/>
<dbReference type="EMBL" id="CP015136">
    <property type="protein sequence ID" value="AMY07341.1"/>
    <property type="molecule type" value="Genomic_DNA"/>
</dbReference>
<dbReference type="OrthoDB" id="9965733at2"/>
<proteinExistence type="predicted"/>
<accession>A0A143PFP7</accession>
<gene>
    <name evidence="2" type="ORF">LuPra_00508</name>
</gene>
<feature type="transmembrane region" description="Helical" evidence="1">
    <location>
        <begin position="9"/>
        <end position="42"/>
    </location>
</feature>
<evidence type="ECO:0000313" key="2">
    <source>
        <dbReference type="EMBL" id="AMY07341.1"/>
    </source>
</evidence>
<keyword evidence="1" id="KW-1133">Transmembrane helix</keyword>
<feature type="transmembrane region" description="Helical" evidence="1">
    <location>
        <begin position="62"/>
        <end position="86"/>
    </location>
</feature>
<organism evidence="2 3">
    <name type="scientific">Luteitalea pratensis</name>
    <dbReference type="NCBI Taxonomy" id="1855912"/>
    <lineage>
        <taxon>Bacteria</taxon>
        <taxon>Pseudomonadati</taxon>
        <taxon>Acidobacteriota</taxon>
        <taxon>Vicinamibacteria</taxon>
        <taxon>Vicinamibacterales</taxon>
        <taxon>Vicinamibacteraceae</taxon>
        <taxon>Luteitalea</taxon>
    </lineage>
</organism>
<sequence length="176" mass="17794">MRASKLQPALLGGVVIGTLSALPVISMGNCVCCLWVILGGVLATYLLQQAQPTPVEGIDGAITGLLAGLVGAVVGSLVSIPIQMVMGSMQGDLLRRILDQGGGDMPAEMRDALQSLARGGVGGALMLLGFVMSLLVNAIFGAIGGLLGTVMFKPALPPTPPPVPGFADSSRPHAPE</sequence>
<dbReference type="AlphaFoldDB" id="A0A143PFP7"/>
<dbReference type="RefSeq" id="WP_110169303.1">
    <property type="nucleotide sequence ID" value="NZ_CP015136.1"/>
</dbReference>
<name>A0A143PFP7_LUTPR</name>
<evidence type="ECO:0008006" key="4">
    <source>
        <dbReference type="Google" id="ProtNLM"/>
    </source>
</evidence>
<feature type="transmembrane region" description="Helical" evidence="1">
    <location>
        <begin position="124"/>
        <end position="152"/>
    </location>
</feature>
<keyword evidence="1" id="KW-0812">Transmembrane</keyword>
<dbReference type="KEGG" id="abac:LuPra_00508"/>
<dbReference type="Proteomes" id="UP000076079">
    <property type="component" value="Chromosome"/>
</dbReference>
<reference evidence="3" key="2">
    <citation type="submission" date="2016-04" db="EMBL/GenBank/DDBJ databases">
        <title>First Complete Genome Sequence of a Subdivision 6 Acidobacterium.</title>
        <authorList>
            <person name="Huang S."/>
            <person name="Vieira S."/>
            <person name="Bunk B."/>
            <person name="Riedel T."/>
            <person name="Sproeer C."/>
            <person name="Overmann J."/>
        </authorList>
    </citation>
    <scope>NUCLEOTIDE SEQUENCE [LARGE SCALE GENOMIC DNA]</scope>
    <source>
        <strain evidence="3">DSM 100886 HEG_-6_39</strain>
    </source>
</reference>
<protein>
    <recommendedName>
        <fullName evidence="4">DUF4199 domain-containing protein</fullName>
    </recommendedName>
</protein>
<reference evidence="2 3" key="1">
    <citation type="journal article" date="2016" name="Genome Announc.">
        <title>First Complete Genome Sequence of a Subdivision 6 Acidobacterium Strain.</title>
        <authorList>
            <person name="Huang S."/>
            <person name="Vieira S."/>
            <person name="Bunk B."/>
            <person name="Riedel T."/>
            <person name="Sproer C."/>
            <person name="Overmann J."/>
        </authorList>
    </citation>
    <scope>NUCLEOTIDE SEQUENCE [LARGE SCALE GENOMIC DNA]</scope>
    <source>
        <strain evidence="3">DSM 100886 HEG_-6_39</strain>
    </source>
</reference>
<keyword evidence="1" id="KW-0472">Membrane</keyword>
<keyword evidence="3" id="KW-1185">Reference proteome</keyword>
<evidence type="ECO:0000256" key="1">
    <source>
        <dbReference type="SAM" id="Phobius"/>
    </source>
</evidence>
<evidence type="ECO:0000313" key="3">
    <source>
        <dbReference type="Proteomes" id="UP000076079"/>
    </source>
</evidence>